<keyword evidence="1" id="KW-0472">Membrane</keyword>
<protein>
    <submittedName>
        <fullName evidence="2">Uncharacterized protein</fullName>
    </submittedName>
</protein>
<feature type="transmembrane region" description="Helical" evidence="1">
    <location>
        <begin position="272"/>
        <end position="294"/>
    </location>
</feature>
<keyword evidence="3" id="KW-1185">Reference proteome</keyword>
<sequence length="543" mass="62670">MYFQTLIEFVGHVVYCFTRSVAEHYDFDEAVESAHLFEYDPLTDTGLEWYGHPIDGEIIYQEYSNKNATTLDYLSSGRTDARMLNAIATESDEGLYHEPLDDQGMAWKRLRPSLLCSLWKSFYFGFLISILGAIAVGTVSIVVYYLSYQTLLKCESYSIKFIPEKLQWMRTISEVIICSLYFYWFFLNCLFYFRPFQISGMKLKLCLLCLAFYTLDAIYRICFQAFGITRTKLTPKEKVPLIVLFFLCVCLQACVIVKHFCGGPRKTQVKLLFILTTPVTLSYITAVLISYFIYPAFNKEDRSGKMIIAIFTPLITVVVKGISRICIQRLSRISHPGTSFVLLVPLYLGSAVMLRLLQLDLGLNQKFKSVVVIGVIHGIAEVIERSTMVFIDHICHQIFEKRRVPWGGFRTPRRERLAADIAIMSMLYESIAIISVNGFLYFYEYFYSSDNSPLQLLQSFAISTSVPLAIEWFFNSLSIMIETRYQNMPIIAVWRKAWKRHILVAVINSVLVTIWASTYLFIAIKETLTDHKHRNCDMPFTKL</sequence>
<dbReference type="AlphaFoldDB" id="A0A3M6V0U8"/>
<keyword evidence="1" id="KW-1133">Transmembrane helix</keyword>
<feature type="transmembrane region" description="Helical" evidence="1">
    <location>
        <begin position="460"/>
        <end position="481"/>
    </location>
</feature>
<feature type="transmembrane region" description="Helical" evidence="1">
    <location>
        <begin position="168"/>
        <end position="193"/>
    </location>
</feature>
<feature type="transmembrane region" description="Helical" evidence="1">
    <location>
        <begin position="370"/>
        <end position="396"/>
    </location>
</feature>
<dbReference type="EMBL" id="RCHS01000313">
    <property type="protein sequence ID" value="RMX59517.1"/>
    <property type="molecule type" value="Genomic_DNA"/>
</dbReference>
<keyword evidence="1" id="KW-0812">Transmembrane</keyword>
<gene>
    <name evidence="2" type="ORF">pdam_00023204</name>
</gene>
<feature type="transmembrane region" description="Helical" evidence="1">
    <location>
        <begin position="205"/>
        <end position="227"/>
    </location>
</feature>
<feature type="transmembrane region" description="Helical" evidence="1">
    <location>
        <begin position="306"/>
        <end position="327"/>
    </location>
</feature>
<feature type="transmembrane region" description="Helical" evidence="1">
    <location>
        <begin position="121"/>
        <end position="148"/>
    </location>
</feature>
<feature type="transmembrane region" description="Helical" evidence="1">
    <location>
        <begin position="339"/>
        <end position="358"/>
    </location>
</feature>
<dbReference type="OrthoDB" id="5984966at2759"/>
<comment type="caution">
    <text evidence="2">The sequence shown here is derived from an EMBL/GenBank/DDBJ whole genome shotgun (WGS) entry which is preliminary data.</text>
</comment>
<feature type="transmembrane region" description="Helical" evidence="1">
    <location>
        <begin position="502"/>
        <end position="524"/>
    </location>
</feature>
<feature type="transmembrane region" description="Helical" evidence="1">
    <location>
        <begin position="417"/>
        <end position="440"/>
    </location>
</feature>
<feature type="transmembrane region" description="Helical" evidence="1">
    <location>
        <begin position="239"/>
        <end position="260"/>
    </location>
</feature>
<evidence type="ECO:0000256" key="1">
    <source>
        <dbReference type="SAM" id="Phobius"/>
    </source>
</evidence>
<proteinExistence type="predicted"/>
<evidence type="ECO:0000313" key="3">
    <source>
        <dbReference type="Proteomes" id="UP000275408"/>
    </source>
</evidence>
<dbReference type="Proteomes" id="UP000275408">
    <property type="component" value="Unassembled WGS sequence"/>
</dbReference>
<reference evidence="2 3" key="1">
    <citation type="journal article" date="2018" name="Sci. Rep.">
        <title>Comparative analysis of the Pocillopora damicornis genome highlights role of immune system in coral evolution.</title>
        <authorList>
            <person name="Cunning R."/>
            <person name="Bay R.A."/>
            <person name="Gillette P."/>
            <person name="Baker A.C."/>
            <person name="Traylor-Knowles N."/>
        </authorList>
    </citation>
    <scope>NUCLEOTIDE SEQUENCE [LARGE SCALE GENOMIC DNA]</scope>
    <source>
        <strain evidence="2">RSMAS</strain>
        <tissue evidence="2">Whole animal</tissue>
    </source>
</reference>
<organism evidence="2 3">
    <name type="scientific">Pocillopora damicornis</name>
    <name type="common">Cauliflower coral</name>
    <name type="synonym">Millepora damicornis</name>
    <dbReference type="NCBI Taxonomy" id="46731"/>
    <lineage>
        <taxon>Eukaryota</taxon>
        <taxon>Metazoa</taxon>
        <taxon>Cnidaria</taxon>
        <taxon>Anthozoa</taxon>
        <taxon>Hexacorallia</taxon>
        <taxon>Scleractinia</taxon>
        <taxon>Astrocoeniina</taxon>
        <taxon>Pocilloporidae</taxon>
        <taxon>Pocillopora</taxon>
    </lineage>
</organism>
<accession>A0A3M6V0U8</accession>
<evidence type="ECO:0000313" key="2">
    <source>
        <dbReference type="EMBL" id="RMX59517.1"/>
    </source>
</evidence>
<name>A0A3M6V0U8_POCDA</name>